<comment type="caution">
    <text evidence="2">The sequence shown here is derived from an EMBL/GenBank/DDBJ whole genome shotgun (WGS) entry which is preliminary data.</text>
</comment>
<evidence type="ECO:0000313" key="2">
    <source>
        <dbReference type="EMBL" id="TGE08456.1"/>
    </source>
</evidence>
<feature type="signal peptide" evidence="1">
    <location>
        <begin position="1"/>
        <end position="20"/>
    </location>
</feature>
<gene>
    <name evidence="2" type="ORF">EU556_12145</name>
</gene>
<reference evidence="2 3" key="1">
    <citation type="submission" date="2019-04" db="EMBL/GenBank/DDBJ databases">
        <authorList>
            <person name="Feng G."/>
            <person name="Zhang J."/>
            <person name="Zhu H."/>
        </authorList>
    </citation>
    <scope>NUCLEOTIDE SEQUENCE [LARGE SCALE GENOMIC DNA]</scope>
    <source>
        <strain evidence="2 3">92R-1</strain>
    </source>
</reference>
<dbReference type="AlphaFoldDB" id="A0A4Z0PAH3"/>
<evidence type="ECO:0000256" key="1">
    <source>
        <dbReference type="SAM" id="SignalP"/>
    </source>
</evidence>
<accession>A0A4Z0PAH3</accession>
<protein>
    <submittedName>
        <fullName evidence="2">Uncharacterized protein</fullName>
    </submittedName>
</protein>
<organism evidence="2 3">
    <name type="scientific">Hymenobacter fodinae</name>
    <dbReference type="NCBI Taxonomy" id="2510796"/>
    <lineage>
        <taxon>Bacteria</taxon>
        <taxon>Pseudomonadati</taxon>
        <taxon>Bacteroidota</taxon>
        <taxon>Cytophagia</taxon>
        <taxon>Cytophagales</taxon>
        <taxon>Hymenobacteraceae</taxon>
        <taxon>Hymenobacter</taxon>
    </lineage>
</organism>
<name>A0A4Z0PAH3_9BACT</name>
<proteinExistence type="predicted"/>
<dbReference type="Proteomes" id="UP000298337">
    <property type="component" value="Unassembled WGS sequence"/>
</dbReference>
<evidence type="ECO:0000313" key="3">
    <source>
        <dbReference type="Proteomes" id="UP000298337"/>
    </source>
</evidence>
<keyword evidence="3" id="KW-1185">Reference proteome</keyword>
<dbReference type="EMBL" id="SRLA01000002">
    <property type="protein sequence ID" value="TGE08456.1"/>
    <property type="molecule type" value="Genomic_DNA"/>
</dbReference>
<sequence length="244" mass="27139">MSLRLSLLGALLLPATICLAQQPSIEQVGAAAQANLQALANGSPTVVPNGTRNEILGSPYIDNRWLLAKLVMSNKVPLAPVPLKYDVLNKRLLMRLVDRPKDSLQLDDRLLERFILQEPATGITPARERVFRRFTEADVPSQRTQFVEVLQEGKYTLLKQYIKVLRKAPTGAYTTGSRLDEVEDKVVYYVRRTDAKAVPVKLNLKQIENAVPELASTLRSTPGAKNAKTEAEWTAVFKTLNAHP</sequence>
<keyword evidence="1" id="KW-0732">Signal</keyword>
<feature type="chain" id="PRO_5021244202" evidence="1">
    <location>
        <begin position="21"/>
        <end position="244"/>
    </location>
</feature>